<evidence type="ECO:0000313" key="1">
    <source>
        <dbReference type="EMBL" id="NVI04569.1"/>
    </source>
</evidence>
<dbReference type="RefSeq" id="WP_246392347.1">
    <property type="nucleotide sequence ID" value="NZ_JBNDMD010000003.1"/>
</dbReference>
<accession>A0ABX2NJH1</accession>
<name>A0ABX2NJH1_9BURK</name>
<organism evidence="1 2">
    <name type="scientific">Paraburkholderia youngii</name>
    <dbReference type="NCBI Taxonomy" id="2782701"/>
    <lineage>
        <taxon>Bacteria</taxon>
        <taxon>Pseudomonadati</taxon>
        <taxon>Pseudomonadota</taxon>
        <taxon>Betaproteobacteria</taxon>
        <taxon>Burkholderiales</taxon>
        <taxon>Burkholderiaceae</taxon>
        <taxon>Paraburkholderia</taxon>
    </lineage>
</organism>
<keyword evidence="2" id="KW-1185">Reference proteome</keyword>
<proteinExistence type="predicted"/>
<reference evidence="1 2" key="1">
    <citation type="submission" date="2019-08" db="EMBL/GenBank/DDBJ databases">
        <title>Paraburkholderia simonii sp. nov. and P. youngii sp. nov. Brazilian and Mexican Mimosa-associated rhizobia.</title>
        <authorList>
            <person name="Mavima L."/>
            <person name="Beukes C.W."/>
            <person name="Palmer M."/>
            <person name="De Meyer S.E."/>
            <person name="James E.K."/>
            <person name="Maluk M."/>
            <person name="Avontuur J.R."/>
            <person name="Chan W.Y."/>
            <person name="Venter S.N."/>
            <person name="Steenkamp E.T."/>
        </authorList>
    </citation>
    <scope>NUCLEOTIDE SEQUENCE [LARGE SCALE GENOMIC DNA]</scope>
    <source>
        <strain evidence="1 2">JPY454</strain>
    </source>
</reference>
<evidence type="ECO:0000313" key="2">
    <source>
        <dbReference type="Proteomes" id="UP000821598"/>
    </source>
</evidence>
<comment type="caution">
    <text evidence="1">The sequence shown here is derived from an EMBL/GenBank/DDBJ whole genome shotgun (WGS) entry which is preliminary data.</text>
</comment>
<dbReference type="EMBL" id="VOMC01000011">
    <property type="protein sequence ID" value="NVI04569.1"/>
    <property type="molecule type" value="Genomic_DNA"/>
</dbReference>
<sequence length="59" mass="6642">MKNPWTRKNPFLSMWLSGANTVANSARVRTTAAAKRAASAFWSAALTQPKPKKRRKARR</sequence>
<protein>
    <submittedName>
        <fullName evidence="1">Uncharacterized protein</fullName>
    </submittedName>
</protein>
<dbReference type="Proteomes" id="UP000821598">
    <property type="component" value="Unassembled WGS sequence"/>
</dbReference>
<gene>
    <name evidence="1" type="ORF">FSB64_12455</name>
</gene>